<dbReference type="Pfam" id="PF07729">
    <property type="entry name" value="FCD"/>
    <property type="match status" value="1"/>
</dbReference>
<protein>
    <submittedName>
        <fullName evidence="5">FCD domain-containing protein</fullName>
    </submittedName>
</protein>
<sequence>MERRPRRLPRRPRRWLRQPRLIAFTRTLRDSSELYRQLSGTAVEGSRDVSAEHRELMDLATSRKADEAVESLRRHLQRTTDTLLASVLAEPAEAAASAR</sequence>
<keyword evidence="1" id="KW-0805">Transcription regulation</keyword>
<feature type="domain" description="GntR C-terminal" evidence="4">
    <location>
        <begin position="17"/>
        <end position="77"/>
    </location>
</feature>
<evidence type="ECO:0000256" key="1">
    <source>
        <dbReference type="ARBA" id="ARBA00023015"/>
    </source>
</evidence>
<accession>A0A6P1NPT1</accession>
<keyword evidence="3" id="KW-0804">Transcription</keyword>
<organism evidence="5 6">
    <name type="scientific">Pseudarthrobacter psychrotolerans</name>
    <dbReference type="NCBI Taxonomy" id="2697569"/>
    <lineage>
        <taxon>Bacteria</taxon>
        <taxon>Bacillati</taxon>
        <taxon>Actinomycetota</taxon>
        <taxon>Actinomycetes</taxon>
        <taxon>Micrococcales</taxon>
        <taxon>Micrococcaceae</taxon>
        <taxon>Pseudarthrobacter</taxon>
    </lineage>
</organism>
<proteinExistence type="predicted"/>
<evidence type="ECO:0000259" key="4">
    <source>
        <dbReference type="Pfam" id="PF07729"/>
    </source>
</evidence>
<dbReference type="GO" id="GO:0003677">
    <property type="term" value="F:DNA binding"/>
    <property type="evidence" value="ECO:0007669"/>
    <property type="project" value="UniProtKB-KW"/>
</dbReference>
<dbReference type="InterPro" id="IPR011711">
    <property type="entry name" value="GntR_C"/>
</dbReference>
<evidence type="ECO:0000313" key="5">
    <source>
        <dbReference type="EMBL" id="QHK21083.1"/>
    </source>
</evidence>
<reference evidence="5 6" key="1">
    <citation type="submission" date="2020-01" db="EMBL/GenBank/DDBJ databases">
        <title>Pseudarthrobacter psychrotolerans sp. nov., isolated from antarctic soil.</title>
        <authorList>
            <person name="Shin Y."/>
            <person name="Park W."/>
        </authorList>
    </citation>
    <scope>NUCLEOTIDE SEQUENCE [LARGE SCALE GENOMIC DNA]</scope>
    <source>
        <strain evidence="5 6">YJ56</strain>
    </source>
</reference>
<evidence type="ECO:0000256" key="3">
    <source>
        <dbReference type="ARBA" id="ARBA00023163"/>
    </source>
</evidence>
<dbReference type="SUPFAM" id="SSF48008">
    <property type="entry name" value="GntR ligand-binding domain-like"/>
    <property type="match status" value="1"/>
</dbReference>
<dbReference type="InterPro" id="IPR008920">
    <property type="entry name" value="TF_FadR/GntR_C"/>
</dbReference>
<dbReference type="Proteomes" id="UP000464186">
    <property type="component" value="Chromosome"/>
</dbReference>
<evidence type="ECO:0000313" key="6">
    <source>
        <dbReference type="Proteomes" id="UP000464186"/>
    </source>
</evidence>
<dbReference type="AlphaFoldDB" id="A0A6P1NPT1"/>
<dbReference type="KEGG" id="psey:GU243_16720"/>
<keyword evidence="2" id="KW-0238">DNA-binding</keyword>
<dbReference type="Gene3D" id="1.20.120.530">
    <property type="entry name" value="GntR ligand-binding domain-like"/>
    <property type="match status" value="1"/>
</dbReference>
<keyword evidence="6" id="KW-1185">Reference proteome</keyword>
<gene>
    <name evidence="5" type="ORF">GU243_16720</name>
</gene>
<name>A0A6P1NPT1_9MICC</name>
<dbReference type="EMBL" id="CP047898">
    <property type="protein sequence ID" value="QHK21083.1"/>
    <property type="molecule type" value="Genomic_DNA"/>
</dbReference>
<evidence type="ECO:0000256" key="2">
    <source>
        <dbReference type="ARBA" id="ARBA00023125"/>
    </source>
</evidence>